<keyword evidence="11" id="KW-0697">Rotamase</keyword>
<dbReference type="Proteomes" id="UP000004095">
    <property type="component" value="Unassembled WGS sequence"/>
</dbReference>
<dbReference type="InterPro" id="IPR046357">
    <property type="entry name" value="PPIase_dom_sf"/>
</dbReference>
<keyword evidence="14" id="KW-1185">Reference proteome</keyword>
<evidence type="ECO:0000256" key="3">
    <source>
        <dbReference type="ARBA" id="ARBA00022519"/>
    </source>
</evidence>
<dbReference type="PROSITE" id="PS50198">
    <property type="entry name" value="PPIC_PPIASE_2"/>
    <property type="match status" value="1"/>
</dbReference>
<gene>
    <name evidence="13" type="ORF">M23134_03128</name>
</gene>
<dbReference type="SUPFAM" id="SSF109998">
    <property type="entry name" value="Triger factor/SurA peptide-binding domain-like"/>
    <property type="match status" value="1"/>
</dbReference>
<evidence type="ECO:0000256" key="8">
    <source>
        <dbReference type="ARBA" id="ARBA00038408"/>
    </source>
</evidence>
<evidence type="ECO:0000256" key="11">
    <source>
        <dbReference type="PROSITE-ProRule" id="PRU00278"/>
    </source>
</evidence>
<accession>A1ZG75</accession>
<evidence type="ECO:0000256" key="9">
    <source>
        <dbReference type="ARBA" id="ARBA00040743"/>
    </source>
</evidence>
<dbReference type="Gene3D" id="3.10.50.40">
    <property type="match status" value="1"/>
</dbReference>
<evidence type="ECO:0000256" key="1">
    <source>
        <dbReference type="ARBA" id="ARBA00004382"/>
    </source>
</evidence>
<evidence type="ECO:0000256" key="7">
    <source>
        <dbReference type="ARBA" id="ARBA00023186"/>
    </source>
</evidence>
<feature type="domain" description="PpiC" evidence="12">
    <location>
        <begin position="328"/>
        <end position="431"/>
    </location>
</feature>
<keyword evidence="2" id="KW-1003">Cell membrane</keyword>
<keyword evidence="7" id="KW-0143">Chaperone</keyword>
<evidence type="ECO:0000259" key="12">
    <source>
        <dbReference type="PROSITE" id="PS50198"/>
    </source>
</evidence>
<dbReference type="InterPro" id="IPR000297">
    <property type="entry name" value="PPIase_PpiC"/>
</dbReference>
<keyword evidence="11" id="KW-0413">Isomerase</keyword>
<keyword evidence="3" id="KW-0997">Cell inner membrane</keyword>
<keyword evidence="4" id="KW-0812">Transmembrane</keyword>
<reference evidence="13 14" key="1">
    <citation type="submission" date="2007-01" db="EMBL/GenBank/DDBJ databases">
        <authorList>
            <person name="Haygood M."/>
            <person name="Podell S."/>
            <person name="Anderson C."/>
            <person name="Hopkinson B."/>
            <person name="Roe K."/>
            <person name="Barbeau K."/>
            <person name="Gaasterland T."/>
            <person name="Ferriera S."/>
            <person name="Johnson J."/>
            <person name="Kravitz S."/>
            <person name="Beeson K."/>
            <person name="Sutton G."/>
            <person name="Rogers Y.-H."/>
            <person name="Friedman R."/>
            <person name="Frazier M."/>
            <person name="Venter J.C."/>
        </authorList>
    </citation>
    <scope>NUCLEOTIDE SEQUENCE [LARGE SCALE GENOMIC DNA]</scope>
    <source>
        <strain evidence="13 14">ATCC 23134</strain>
    </source>
</reference>
<dbReference type="EMBL" id="AAWS01000006">
    <property type="protein sequence ID" value="EAY30492.1"/>
    <property type="molecule type" value="Genomic_DNA"/>
</dbReference>
<keyword evidence="6" id="KW-0472">Membrane</keyword>
<protein>
    <recommendedName>
        <fullName evidence="9">Periplasmic chaperone PpiD</fullName>
    </recommendedName>
    <alternativeName>
        <fullName evidence="10">Periplasmic folding chaperone</fullName>
    </alternativeName>
</protein>
<keyword evidence="5" id="KW-1133">Transmembrane helix</keyword>
<dbReference type="InterPro" id="IPR052029">
    <property type="entry name" value="PpiD_chaperone"/>
</dbReference>
<evidence type="ECO:0000313" key="14">
    <source>
        <dbReference type="Proteomes" id="UP000004095"/>
    </source>
</evidence>
<dbReference type="Pfam" id="PF13616">
    <property type="entry name" value="Rotamase_3"/>
    <property type="match status" value="1"/>
</dbReference>
<comment type="caution">
    <text evidence="13">The sequence shown here is derived from an EMBL/GenBank/DDBJ whole genome shotgun (WGS) entry which is preliminary data.</text>
</comment>
<dbReference type="PANTHER" id="PTHR47529:SF1">
    <property type="entry name" value="PERIPLASMIC CHAPERONE PPID"/>
    <property type="match status" value="1"/>
</dbReference>
<evidence type="ECO:0000256" key="2">
    <source>
        <dbReference type="ARBA" id="ARBA00022475"/>
    </source>
</evidence>
<evidence type="ECO:0000256" key="4">
    <source>
        <dbReference type="ARBA" id="ARBA00022692"/>
    </source>
</evidence>
<dbReference type="GO" id="GO:0003755">
    <property type="term" value="F:peptidyl-prolyl cis-trans isomerase activity"/>
    <property type="evidence" value="ECO:0007669"/>
    <property type="project" value="UniProtKB-KW"/>
</dbReference>
<comment type="subcellular location">
    <subcellularLocation>
        <location evidence="1">Cell inner membrane</location>
        <topology evidence="1">Single-pass type II membrane protein</topology>
        <orientation evidence="1">Periplasmic side</orientation>
    </subcellularLocation>
</comment>
<dbReference type="eggNOG" id="COG0760">
    <property type="taxonomic scope" value="Bacteria"/>
</dbReference>
<sequence>MIALAIAAFILTDLFGKMLQGGGPESMTVGHIQGERVSYQGFNNRVSFVEAQYQRQGYPINDQTRNSIREQVWGDFIFEKAYQPQFEELGITVTPQEIKEILQGDSLMRDSQSQVIQQLTRTFKDSTGKYSPQMAGSYWTNIPAPQRNQLREGIRKDRLQKKYTSLLQFSTYITKAEAKRDYTNKNTKGDFKFLYVPYSSVADSTVKVTDAELEAYMRDHADEYKSQETRSLEYYALSIDPSPEDSTKFANLIRQTAKDFAKAENDSAFAVINSDDPPNMNFQDPTKLPKEIWETVPTLTKGAVVGPLNNKNTYTIYKISDTKADTANYYANVSNLLIKADSTMKQSEQDSARRKAEGILKKLLDNPGDFENQANTYNTDGTKGKGGALGWSNLKTFVKPFSEAIKGTDKIGVIPKVVKSAYGYHIIKVVHPSTNKLYKVATIKKTLLPGKSTIDEAFKTTDKLVNNSKTLEELRANAAKNPKLIKNTAPKLQPSATNLGSYQGAREIIRWAFKDETKVGEIFKPVELSDQNVYIIAALTGATEKDELSVEANREALTNKVRQEKKKAQILEKLKAAKGANLESIAKSYGSLAQVKTMNNASYDNSSIQGAGFNPLAVGYAFGTTKGAVSKPVGDQTGVFMFEVTKVTPAGEIKDYSKQQKELLTRAQSLARFYIDQAVRELSDIEDQRYKFY</sequence>
<dbReference type="SUPFAM" id="SSF54534">
    <property type="entry name" value="FKBP-like"/>
    <property type="match status" value="1"/>
</dbReference>
<dbReference type="Pfam" id="PF13623">
    <property type="entry name" value="SurA_N_2"/>
    <property type="match status" value="1"/>
</dbReference>
<name>A1ZG75_MICM2</name>
<dbReference type="InterPro" id="IPR027304">
    <property type="entry name" value="Trigger_fact/SurA_dom_sf"/>
</dbReference>
<dbReference type="GO" id="GO:0005886">
    <property type="term" value="C:plasma membrane"/>
    <property type="evidence" value="ECO:0007669"/>
    <property type="project" value="UniProtKB-SubCell"/>
</dbReference>
<dbReference type="AlphaFoldDB" id="A1ZG75"/>
<proteinExistence type="inferred from homology"/>
<dbReference type="PANTHER" id="PTHR47529">
    <property type="entry name" value="PEPTIDYL-PROLYL CIS-TRANS ISOMERASE D"/>
    <property type="match status" value="1"/>
</dbReference>
<organism evidence="13 14">
    <name type="scientific">Microscilla marina ATCC 23134</name>
    <dbReference type="NCBI Taxonomy" id="313606"/>
    <lineage>
        <taxon>Bacteria</taxon>
        <taxon>Pseudomonadati</taxon>
        <taxon>Bacteroidota</taxon>
        <taxon>Cytophagia</taxon>
        <taxon>Cytophagales</taxon>
        <taxon>Microscillaceae</taxon>
        <taxon>Microscilla</taxon>
    </lineage>
</organism>
<evidence type="ECO:0000256" key="5">
    <source>
        <dbReference type="ARBA" id="ARBA00022989"/>
    </source>
</evidence>
<comment type="similarity">
    <text evidence="8">Belongs to the PpiD chaperone family.</text>
</comment>
<evidence type="ECO:0000256" key="6">
    <source>
        <dbReference type="ARBA" id="ARBA00023136"/>
    </source>
</evidence>
<evidence type="ECO:0000313" key="13">
    <source>
        <dbReference type="EMBL" id="EAY30492.1"/>
    </source>
</evidence>
<evidence type="ECO:0000256" key="10">
    <source>
        <dbReference type="ARBA" id="ARBA00042775"/>
    </source>
</evidence>